<proteinExistence type="inferred from homology"/>
<dbReference type="EMBL" id="JASPKY010000173">
    <property type="protein sequence ID" value="KAK9728029.1"/>
    <property type="molecule type" value="Genomic_DNA"/>
</dbReference>
<evidence type="ECO:0000256" key="4">
    <source>
        <dbReference type="ARBA" id="ARBA00022912"/>
    </source>
</evidence>
<dbReference type="InterPro" id="IPR003595">
    <property type="entry name" value="Tyr_Pase_cat"/>
</dbReference>
<comment type="similarity">
    <text evidence="1">Belongs to the protein-tyrosine phosphatase family.</text>
</comment>
<keyword evidence="4" id="KW-0904">Protein phosphatase</keyword>
<reference evidence="9 10" key="1">
    <citation type="journal article" date="2024" name="BMC Genomics">
        <title>De novo assembly and annotation of Popillia japonica's genome with initial clues to its potential as an invasive pest.</title>
        <authorList>
            <person name="Cucini C."/>
            <person name="Boschi S."/>
            <person name="Funari R."/>
            <person name="Cardaioli E."/>
            <person name="Iannotti N."/>
            <person name="Marturano G."/>
            <person name="Paoli F."/>
            <person name="Bruttini M."/>
            <person name="Carapelli A."/>
            <person name="Frati F."/>
            <person name="Nardi F."/>
        </authorList>
    </citation>
    <scope>NUCLEOTIDE SEQUENCE [LARGE SCALE GENOMIC DNA]</scope>
    <source>
        <strain evidence="9">DMR45628</strain>
    </source>
</reference>
<feature type="domain" description="Tyrosine specific protein phosphatases" evidence="8">
    <location>
        <begin position="871"/>
        <end position="931"/>
    </location>
</feature>
<evidence type="ECO:0000256" key="3">
    <source>
        <dbReference type="ARBA" id="ARBA00022801"/>
    </source>
</evidence>
<dbReference type="FunFam" id="3.90.190.10:FF:000102">
    <property type="entry name" value="Receptor-type tyrosine-protein phosphatase"/>
    <property type="match status" value="2"/>
</dbReference>
<evidence type="ECO:0000256" key="2">
    <source>
        <dbReference type="ARBA" id="ARBA00013064"/>
    </source>
</evidence>
<comment type="catalytic activity">
    <reaction evidence="5">
        <text>O-phospho-L-tyrosyl-[protein] + H2O = L-tyrosyl-[protein] + phosphate</text>
        <dbReference type="Rhea" id="RHEA:10684"/>
        <dbReference type="Rhea" id="RHEA-COMP:10136"/>
        <dbReference type="Rhea" id="RHEA-COMP:20101"/>
        <dbReference type="ChEBI" id="CHEBI:15377"/>
        <dbReference type="ChEBI" id="CHEBI:43474"/>
        <dbReference type="ChEBI" id="CHEBI:46858"/>
        <dbReference type="ChEBI" id="CHEBI:61978"/>
        <dbReference type="EC" id="3.1.3.48"/>
    </reaction>
</comment>
<feature type="domain" description="Tyrosine specific protein phosphatases" evidence="8">
    <location>
        <begin position="571"/>
        <end position="641"/>
    </location>
</feature>
<evidence type="ECO:0000313" key="10">
    <source>
        <dbReference type="Proteomes" id="UP001458880"/>
    </source>
</evidence>
<protein>
    <recommendedName>
        <fullName evidence="2">protein-tyrosine-phosphatase</fullName>
        <ecNumber evidence="2">3.1.3.48</ecNumber>
    </recommendedName>
</protein>
<feature type="transmembrane region" description="Helical" evidence="6">
    <location>
        <begin position="308"/>
        <end position="331"/>
    </location>
</feature>
<dbReference type="InterPro" id="IPR016130">
    <property type="entry name" value="Tyr_Pase_AS"/>
</dbReference>
<dbReference type="PRINTS" id="PR00700">
    <property type="entry name" value="PRTYPHPHTASE"/>
</dbReference>
<dbReference type="InterPro" id="IPR050348">
    <property type="entry name" value="Protein-Tyr_Phosphatase"/>
</dbReference>
<keyword evidence="6" id="KW-0472">Membrane</keyword>
<feature type="domain" description="Tyrosine-protein phosphatase" evidence="7">
    <location>
        <begin position="706"/>
        <end position="940"/>
    </location>
</feature>
<dbReference type="AlphaFoldDB" id="A0AAW1L5E6"/>
<dbReference type="CDD" id="cd00047">
    <property type="entry name" value="PTPc"/>
    <property type="match status" value="2"/>
</dbReference>
<dbReference type="GO" id="GO:0008045">
    <property type="term" value="P:motor neuron axon guidance"/>
    <property type="evidence" value="ECO:0007669"/>
    <property type="project" value="TreeGrafter"/>
</dbReference>
<evidence type="ECO:0000256" key="5">
    <source>
        <dbReference type="ARBA" id="ARBA00051722"/>
    </source>
</evidence>
<dbReference type="PROSITE" id="PS50056">
    <property type="entry name" value="TYR_PHOSPHATASE_2"/>
    <property type="match status" value="2"/>
</dbReference>
<dbReference type="SMART" id="SM00404">
    <property type="entry name" value="PTPc_motif"/>
    <property type="match status" value="2"/>
</dbReference>
<dbReference type="Proteomes" id="UP001458880">
    <property type="component" value="Unassembled WGS sequence"/>
</dbReference>
<accession>A0AAW1L5E6</accession>
<dbReference type="InterPro" id="IPR000387">
    <property type="entry name" value="Tyr_Pase_dom"/>
</dbReference>
<dbReference type="InterPro" id="IPR036116">
    <property type="entry name" value="FN3_sf"/>
</dbReference>
<sequence length="956" mass="110153">MYVVEYWKDSTYIYRREIPAGTSQCKIWKNHTCSKIGPLNNDENYTFKVYAKNRYVSNYGSCTNVTATTANTAPAPPENVVYSWNENSTSLALKWNHPYIEKAPISNFFVYIWDPYTLIYTYKVIMEQLEYNCEFQVDFSKLNITFSQDVAICLYSYYDAGEKDTRVNISTPPQTPRFLSYIIMPNVTSTTIDIQIPEITDIDDENSKLYVIITDMQNPADPSTISNIDGLILEKADIDPMLNSWIALEYPLKGNFSKEISIGNTDKNYLVPGNMYRVNLLLQNVYKNISRFSKITLEVTTLGTSYGILFWSLSIIGVIIIIIGIMIFIFCCCKQRKSRENPNEMLPMEHTYEELDLLPEIPDGSKVPGVQLSKYSNRISLQDLQGYVKTCLEKKAFERQYEIIPMGQTHGWKCGMEPENKSKNRYKNIAAYDHTRVKLKVSSKDNVSDYINANYIDGYGVNKAYIATQGPKANTINDFWQMIWQENVEYIIMIANITEGGKKKVEQYWPNITETNIYGNYTVTFTEILVFAEYASKTLKISYKDEERMVYHLHFTCWPDHGVPFYAQSLAPFLKRTIAIPYGKAPIVVHCSAGIGRTGTLILCDICLRMAAKTGEVDVSYNLYKLREQRINMVDNINQYRLVHLVLLHCLIVPDCTIQCTEHMEEEVNITLSDKIHNQMKYIEDSFWQDEAMRSVSTQIDEPVVKEKNRFENILPDKFARIALAPYPVSDASSKYINAVKVDGFCVPFRFIVTQYPLVNTVGDFWRAVDQYETSVIVCLNDLDLSDESCCNFYPKLAELMQPTSYLKVECTNVVKETYYNISTINIQNFEKAEQQRIIKIVHLNKWKYSEQYPATPTALLMTYEEMNYLGKASNTILVACLDGTRASGLFTALCCLIDKIKMEQVCDVCLAVRTVRHSRGEFVRRSEQFAFLYKCALEYVQQFEMYSNFSSQKKS</sequence>
<dbReference type="Gene3D" id="3.90.190.10">
    <property type="entry name" value="Protein tyrosine phosphatase superfamily"/>
    <property type="match status" value="2"/>
</dbReference>
<dbReference type="SUPFAM" id="SSF52799">
    <property type="entry name" value="(Phosphotyrosine protein) phosphatases II"/>
    <property type="match status" value="2"/>
</dbReference>
<dbReference type="SUPFAM" id="SSF49265">
    <property type="entry name" value="Fibronectin type III"/>
    <property type="match status" value="1"/>
</dbReference>
<dbReference type="InterPro" id="IPR000242">
    <property type="entry name" value="PTP_cat"/>
</dbReference>
<evidence type="ECO:0000259" key="8">
    <source>
        <dbReference type="PROSITE" id="PS50056"/>
    </source>
</evidence>
<keyword evidence="6" id="KW-0812">Transmembrane</keyword>
<name>A0AAW1L5E6_POPJA</name>
<evidence type="ECO:0000259" key="7">
    <source>
        <dbReference type="PROSITE" id="PS50055"/>
    </source>
</evidence>
<dbReference type="GO" id="GO:0004725">
    <property type="term" value="F:protein tyrosine phosphatase activity"/>
    <property type="evidence" value="ECO:0007669"/>
    <property type="project" value="UniProtKB-EC"/>
</dbReference>
<dbReference type="PROSITE" id="PS00383">
    <property type="entry name" value="TYR_PHOSPHATASE_1"/>
    <property type="match status" value="1"/>
</dbReference>
<dbReference type="Pfam" id="PF00102">
    <property type="entry name" value="Y_phosphatase"/>
    <property type="match status" value="2"/>
</dbReference>
<gene>
    <name evidence="9" type="ORF">QE152_g18875</name>
</gene>
<comment type="caution">
    <text evidence="9">The sequence shown here is derived from an EMBL/GenBank/DDBJ whole genome shotgun (WGS) entry which is preliminary data.</text>
</comment>
<dbReference type="EC" id="3.1.3.48" evidence="2"/>
<keyword evidence="10" id="KW-1185">Reference proteome</keyword>
<keyword evidence="3" id="KW-0378">Hydrolase</keyword>
<feature type="domain" description="Tyrosine-protein phosphatase" evidence="7">
    <location>
        <begin position="397"/>
        <end position="650"/>
    </location>
</feature>
<organism evidence="9 10">
    <name type="scientific">Popillia japonica</name>
    <name type="common">Japanese beetle</name>
    <dbReference type="NCBI Taxonomy" id="7064"/>
    <lineage>
        <taxon>Eukaryota</taxon>
        <taxon>Metazoa</taxon>
        <taxon>Ecdysozoa</taxon>
        <taxon>Arthropoda</taxon>
        <taxon>Hexapoda</taxon>
        <taxon>Insecta</taxon>
        <taxon>Pterygota</taxon>
        <taxon>Neoptera</taxon>
        <taxon>Endopterygota</taxon>
        <taxon>Coleoptera</taxon>
        <taxon>Polyphaga</taxon>
        <taxon>Scarabaeiformia</taxon>
        <taxon>Scarabaeidae</taxon>
        <taxon>Rutelinae</taxon>
        <taxon>Popillia</taxon>
    </lineage>
</organism>
<dbReference type="PANTHER" id="PTHR19134:SF562">
    <property type="entry name" value="PROTEIN-TYROSINE-PHOSPHATASE"/>
    <property type="match status" value="1"/>
</dbReference>
<dbReference type="PROSITE" id="PS50055">
    <property type="entry name" value="TYR_PHOSPHATASE_PTP"/>
    <property type="match status" value="2"/>
</dbReference>
<evidence type="ECO:0000256" key="6">
    <source>
        <dbReference type="SAM" id="Phobius"/>
    </source>
</evidence>
<keyword evidence="6" id="KW-1133">Transmembrane helix</keyword>
<dbReference type="PANTHER" id="PTHR19134">
    <property type="entry name" value="RECEPTOR-TYPE TYROSINE-PROTEIN PHOSPHATASE"/>
    <property type="match status" value="1"/>
</dbReference>
<evidence type="ECO:0000313" key="9">
    <source>
        <dbReference type="EMBL" id="KAK9728029.1"/>
    </source>
</evidence>
<dbReference type="SMART" id="SM00194">
    <property type="entry name" value="PTPc"/>
    <property type="match status" value="2"/>
</dbReference>
<evidence type="ECO:0000256" key="1">
    <source>
        <dbReference type="ARBA" id="ARBA00009580"/>
    </source>
</evidence>
<dbReference type="InterPro" id="IPR029021">
    <property type="entry name" value="Prot-tyrosine_phosphatase-like"/>
</dbReference>